<evidence type="ECO:0000313" key="8">
    <source>
        <dbReference type="Proteomes" id="UP001217089"/>
    </source>
</evidence>
<dbReference type="InterPro" id="IPR036259">
    <property type="entry name" value="MFS_trans_sf"/>
</dbReference>
<evidence type="ECO:0000256" key="4">
    <source>
        <dbReference type="ARBA" id="ARBA00023136"/>
    </source>
</evidence>
<feature type="transmembrane region" description="Helical" evidence="5">
    <location>
        <begin position="165"/>
        <end position="182"/>
    </location>
</feature>
<sequence>MFLILDDNWMICMDTKMRLKLDSLLAELGSPGRYQICLFLLLALNYFPVVFNLIIMAFFGSMPPHTCINNRYENPDQVKVWSKNLNRSTSKQYSAVFGRNVSISGATYGKCMSVYHFDNGENETFNCQQQESADWRFKTGPRETTIVTEWDLVCENAYLGKLATTIYFCGVMVGGLLCGYLADKFGRRPVMLASLYLPILIGLGTAFANSYTLFVSLRFFQGICMQGLQTSTYVMVMELSLPQYRGIAGALLECYWGATVIITGGVAYLLQTWRHIQLAIALPSIITVVCARIIKMVDHDK</sequence>
<accession>A0ABQ9F4B5</accession>
<evidence type="ECO:0000256" key="3">
    <source>
        <dbReference type="ARBA" id="ARBA00022989"/>
    </source>
</evidence>
<keyword evidence="3 5" id="KW-1133">Transmembrane helix</keyword>
<feature type="transmembrane region" description="Helical" evidence="5">
    <location>
        <begin position="276"/>
        <end position="294"/>
    </location>
</feature>
<keyword evidence="4 5" id="KW-0472">Membrane</keyword>
<comment type="subcellular location">
    <subcellularLocation>
        <location evidence="1">Membrane</location>
        <topology evidence="1">Multi-pass membrane protein</topology>
    </subcellularLocation>
</comment>
<comment type="caution">
    <text evidence="7">The sequence shown here is derived from an EMBL/GenBank/DDBJ whole genome shotgun (WGS) entry which is preliminary data.</text>
</comment>
<dbReference type="InterPro" id="IPR020846">
    <property type="entry name" value="MFS_dom"/>
</dbReference>
<dbReference type="InterPro" id="IPR011701">
    <property type="entry name" value="MFS"/>
</dbReference>
<dbReference type="EMBL" id="JARBDR010000440">
    <property type="protein sequence ID" value="KAJ8312215.1"/>
    <property type="molecule type" value="Genomic_DNA"/>
</dbReference>
<keyword evidence="2 5" id="KW-0812">Transmembrane</keyword>
<evidence type="ECO:0000256" key="5">
    <source>
        <dbReference type="SAM" id="Phobius"/>
    </source>
</evidence>
<feature type="domain" description="Major facilitator superfamily (MFS) profile" evidence="6">
    <location>
        <begin position="38"/>
        <end position="301"/>
    </location>
</feature>
<evidence type="ECO:0000256" key="1">
    <source>
        <dbReference type="ARBA" id="ARBA00004141"/>
    </source>
</evidence>
<evidence type="ECO:0000313" key="7">
    <source>
        <dbReference type="EMBL" id="KAJ8312215.1"/>
    </source>
</evidence>
<feature type="transmembrane region" description="Helical" evidence="5">
    <location>
        <begin position="36"/>
        <end position="59"/>
    </location>
</feature>
<gene>
    <name evidence="7" type="ORF">KUTeg_009588</name>
</gene>
<dbReference type="Proteomes" id="UP001217089">
    <property type="component" value="Unassembled WGS sequence"/>
</dbReference>
<reference evidence="7 8" key="1">
    <citation type="submission" date="2022-12" db="EMBL/GenBank/DDBJ databases">
        <title>Chromosome-level genome of Tegillarca granosa.</title>
        <authorList>
            <person name="Kim J."/>
        </authorList>
    </citation>
    <scope>NUCLEOTIDE SEQUENCE [LARGE SCALE GENOMIC DNA]</scope>
    <source>
        <strain evidence="7">Teg-2019</strain>
        <tissue evidence="7">Adductor muscle</tissue>
    </source>
</reference>
<name>A0ABQ9F4B5_TEGGR</name>
<dbReference type="PANTHER" id="PTHR24064">
    <property type="entry name" value="SOLUTE CARRIER FAMILY 22 MEMBER"/>
    <property type="match status" value="1"/>
</dbReference>
<feature type="transmembrane region" description="Helical" evidence="5">
    <location>
        <begin position="248"/>
        <end position="270"/>
    </location>
</feature>
<feature type="transmembrane region" description="Helical" evidence="5">
    <location>
        <begin position="194"/>
        <end position="213"/>
    </location>
</feature>
<evidence type="ECO:0000259" key="6">
    <source>
        <dbReference type="PROSITE" id="PS50850"/>
    </source>
</evidence>
<evidence type="ECO:0000256" key="2">
    <source>
        <dbReference type="ARBA" id="ARBA00022692"/>
    </source>
</evidence>
<dbReference type="SUPFAM" id="SSF103473">
    <property type="entry name" value="MFS general substrate transporter"/>
    <property type="match status" value="1"/>
</dbReference>
<keyword evidence="8" id="KW-1185">Reference proteome</keyword>
<organism evidence="7 8">
    <name type="scientific">Tegillarca granosa</name>
    <name type="common">Malaysian cockle</name>
    <name type="synonym">Anadara granosa</name>
    <dbReference type="NCBI Taxonomy" id="220873"/>
    <lineage>
        <taxon>Eukaryota</taxon>
        <taxon>Metazoa</taxon>
        <taxon>Spiralia</taxon>
        <taxon>Lophotrochozoa</taxon>
        <taxon>Mollusca</taxon>
        <taxon>Bivalvia</taxon>
        <taxon>Autobranchia</taxon>
        <taxon>Pteriomorphia</taxon>
        <taxon>Arcoida</taxon>
        <taxon>Arcoidea</taxon>
        <taxon>Arcidae</taxon>
        <taxon>Tegillarca</taxon>
    </lineage>
</organism>
<dbReference type="Gene3D" id="1.20.1250.20">
    <property type="entry name" value="MFS general substrate transporter like domains"/>
    <property type="match status" value="1"/>
</dbReference>
<dbReference type="PROSITE" id="PS50850">
    <property type="entry name" value="MFS"/>
    <property type="match status" value="1"/>
</dbReference>
<proteinExistence type="predicted"/>
<dbReference type="Pfam" id="PF07690">
    <property type="entry name" value="MFS_1"/>
    <property type="match status" value="1"/>
</dbReference>
<protein>
    <recommendedName>
        <fullName evidence="6">Major facilitator superfamily (MFS) profile domain-containing protein</fullName>
    </recommendedName>
</protein>